<gene>
    <name evidence="1" type="ORF">EYF80_010804</name>
</gene>
<evidence type="ECO:0000313" key="1">
    <source>
        <dbReference type="EMBL" id="TNN78878.1"/>
    </source>
</evidence>
<comment type="caution">
    <text evidence="1">The sequence shown here is derived from an EMBL/GenBank/DDBJ whole genome shotgun (WGS) entry which is preliminary data.</text>
</comment>
<dbReference type="AlphaFoldDB" id="A0A4Z2IMC2"/>
<reference evidence="1 2" key="1">
    <citation type="submission" date="2019-03" db="EMBL/GenBank/DDBJ databases">
        <title>First draft genome of Liparis tanakae, snailfish: a comprehensive survey of snailfish specific genes.</title>
        <authorList>
            <person name="Kim W."/>
            <person name="Song I."/>
            <person name="Jeong J.-H."/>
            <person name="Kim D."/>
            <person name="Kim S."/>
            <person name="Ryu S."/>
            <person name="Song J.Y."/>
            <person name="Lee S.K."/>
        </authorList>
    </citation>
    <scope>NUCLEOTIDE SEQUENCE [LARGE SCALE GENOMIC DNA]</scope>
    <source>
        <tissue evidence="1">Muscle</tissue>
    </source>
</reference>
<evidence type="ECO:0000313" key="2">
    <source>
        <dbReference type="Proteomes" id="UP000314294"/>
    </source>
</evidence>
<organism evidence="1 2">
    <name type="scientific">Liparis tanakae</name>
    <name type="common">Tanaka's snailfish</name>
    <dbReference type="NCBI Taxonomy" id="230148"/>
    <lineage>
        <taxon>Eukaryota</taxon>
        <taxon>Metazoa</taxon>
        <taxon>Chordata</taxon>
        <taxon>Craniata</taxon>
        <taxon>Vertebrata</taxon>
        <taxon>Euteleostomi</taxon>
        <taxon>Actinopterygii</taxon>
        <taxon>Neopterygii</taxon>
        <taxon>Teleostei</taxon>
        <taxon>Neoteleostei</taxon>
        <taxon>Acanthomorphata</taxon>
        <taxon>Eupercaria</taxon>
        <taxon>Perciformes</taxon>
        <taxon>Cottioidei</taxon>
        <taxon>Cottales</taxon>
        <taxon>Liparidae</taxon>
        <taxon>Liparis</taxon>
    </lineage>
</organism>
<protein>
    <submittedName>
        <fullName evidence="1">Uncharacterized protein</fullName>
    </submittedName>
</protein>
<proteinExistence type="predicted"/>
<keyword evidence="2" id="KW-1185">Reference proteome</keyword>
<dbReference type="Proteomes" id="UP000314294">
    <property type="component" value="Unassembled WGS sequence"/>
</dbReference>
<accession>A0A4Z2IMC2</accession>
<dbReference type="EMBL" id="SRLO01000069">
    <property type="protein sequence ID" value="TNN78878.1"/>
    <property type="molecule type" value="Genomic_DNA"/>
</dbReference>
<name>A0A4Z2IMC2_9TELE</name>
<sequence>MTSATCNVSVGVQRFHPALQPEACATTLFCNLRPPEARSIHPALQPEACATTLLCSLRPVPSTLLCSLRPVPSTLLCSLRPVPSTLLCSLRLASLSCSDSLYHQATPTNQRAAIGSYRAWFSHLNEAKPISVSKPKNPFKGWRKRKDECKDGRTDNWYGERHRLRLCSAHTHLPSPY</sequence>